<evidence type="ECO:0000313" key="2">
    <source>
        <dbReference type="EMBL" id="KIJ32024.1"/>
    </source>
</evidence>
<name>A0A0C9UBK8_SPHS4</name>
<feature type="region of interest" description="Disordered" evidence="1">
    <location>
        <begin position="1"/>
        <end position="147"/>
    </location>
</feature>
<keyword evidence="3" id="KW-1185">Reference proteome</keyword>
<dbReference type="HOGENOM" id="CLU_1489898_0_0_1"/>
<gene>
    <name evidence="2" type="ORF">M422DRAFT_266256</name>
</gene>
<sequence length="184" mass="20387">MSSKKVSKPISNALSITEPPTDSSVTEPPSEFSSPIPPEHPVGQEINGLKLSPQKLSSPPADPVIQRSSSSASFQLPPSPKQRTVAPWHDESLEAQYGRTSHLSEHNNKSRGCKKVHRLDPDSDKENSPYRAPKRRRTSGLQDDNGHPLKVEKRVVVIERTNFEKEVIKCLLSIDSNLKKLVAE</sequence>
<feature type="compositionally biased region" description="Basic and acidic residues" evidence="1">
    <location>
        <begin position="118"/>
        <end position="128"/>
    </location>
</feature>
<dbReference type="EMBL" id="KN837233">
    <property type="protein sequence ID" value="KIJ32024.1"/>
    <property type="molecule type" value="Genomic_DNA"/>
</dbReference>
<dbReference type="AlphaFoldDB" id="A0A0C9UBK8"/>
<evidence type="ECO:0000256" key="1">
    <source>
        <dbReference type="SAM" id="MobiDB-lite"/>
    </source>
</evidence>
<reference evidence="2 3" key="1">
    <citation type="submission" date="2014-06" db="EMBL/GenBank/DDBJ databases">
        <title>Evolutionary Origins and Diversification of the Mycorrhizal Mutualists.</title>
        <authorList>
            <consortium name="DOE Joint Genome Institute"/>
            <consortium name="Mycorrhizal Genomics Consortium"/>
            <person name="Kohler A."/>
            <person name="Kuo A."/>
            <person name="Nagy L.G."/>
            <person name="Floudas D."/>
            <person name="Copeland A."/>
            <person name="Barry K.W."/>
            <person name="Cichocki N."/>
            <person name="Veneault-Fourrey C."/>
            <person name="LaButti K."/>
            <person name="Lindquist E.A."/>
            <person name="Lipzen A."/>
            <person name="Lundell T."/>
            <person name="Morin E."/>
            <person name="Murat C."/>
            <person name="Riley R."/>
            <person name="Ohm R."/>
            <person name="Sun H."/>
            <person name="Tunlid A."/>
            <person name="Henrissat B."/>
            <person name="Grigoriev I.V."/>
            <person name="Hibbett D.S."/>
            <person name="Martin F."/>
        </authorList>
    </citation>
    <scope>NUCLEOTIDE SEQUENCE [LARGE SCALE GENOMIC DNA]</scope>
    <source>
        <strain evidence="2 3">SS14</strain>
    </source>
</reference>
<organism evidence="2 3">
    <name type="scientific">Sphaerobolus stellatus (strain SS14)</name>
    <dbReference type="NCBI Taxonomy" id="990650"/>
    <lineage>
        <taxon>Eukaryota</taxon>
        <taxon>Fungi</taxon>
        <taxon>Dikarya</taxon>
        <taxon>Basidiomycota</taxon>
        <taxon>Agaricomycotina</taxon>
        <taxon>Agaricomycetes</taxon>
        <taxon>Phallomycetidae</taxon>
        <taxon>Geastrales</taxon>
        <taxon>Sphaerobolaceae</taxon>
        <taxon>Sphaerobolus</taxon>
    </lineage>
</organism>
<dbReference type="Proteomes" id="UP000054279">
    <property type="component" value="Unassembled WGS sequence"/>
</dbReference>
<evidence type="ECO:0000313" key="3">
    <source>
        <dbReference type="Proteomes" id="UP000054279"/>
    </source>
</evidence>
<proteinExistence type="predicted"/>
<accession>A0A0C9UBK8</accession>
<protein>
    <submittedName>
        <fullName evidence="2">Uncharacterized protein</fullName>
    </submittedName>
</protein>
<feature type="compositionally biased region" description="Polar residues" evidence="1">
    <location>
        <begin position="1"/>
        <end position="26"/>
    </location>
</feature>